<keyword evidence="1" id="KW-0449">Lipoprotein</keyword>
<dbReference type="PATRIC" id="fig|1278073.3.peg.8224"/>
<proteinExistence type="predicted"/>
<protein>
    <submittedName>
        <fullName evidence="1">Putative lipoprotein</fullName>
    </submittedName>
</protein>
<sequence length="340" mass="36494">MGRGRAVVWCLFWMGLTAGCSTTRVVRLDMGMGEPVLHTPRAVDGAGPVELDEDTFKTAVERLARGVRPSAHPLREARHRLGVPERGGMSLYERRRLVPVGEEGEGSRAALQESTSEHALTRDYARWCEDEDGEADCLRLLEGGASLGREGKYALALAFALGDVWEETGDALEDLSAPWAVRATLTASVSMYLMPWSLPEPRSKGVPARMTATAMAYLGVESLWQVLDGWGVLVRRVDGARTFEELRDAGAAYGEVLGDNAARVLVMLSAASAGVPAKGMALPGAEKAAVALEAQAGCSYRELSSVESVAMTPEGFTLVLPPTALARSGRDEELRGHSQR</sequence>
<keyword evidence="2" id="KW-1185">Reference proteome</keyword>
<organism evidence="1 2">
    <name type="scientific">Myxococcus stipitatus (strain DSM 14675 / JCM 12634 / Mx s8)</name>
    <dbReference type="NCBI Taxonomy" id="1278073"/>
    <lineage>
        <taxon>Bacteria</taxon>
        <taxon>Pseudomonadati</taxon>
        <taxon>Myxococcota</taxon>
        <taxon>Myxococcia</taxon>
        <taxon>Myxococcales</taxon>
        <taxon>Cystobacterineae</taxon>
        <taxon>Myxococcaceae</taxon>
        <taxon>Myxococcus</taxon>
    </lineage>
</organism>
<dbReference type="KEGG" id="msd:MYSTI_08080"/>
<name>L7UK21_MYXSD</name>
<dbReference type="AlphaFoldDB" id="L7UK21"/>
<dbReference type="RefSeq" id="WP_015353599.1">
    <property type="nucleotide sequence ID" value="NC_020126.1"/>
</dbReference>
<evidence type="ECO:0000313" key="1">
    <source>
        <dbReference type="EMBL" id="AGC49346.1"/>
    </source>
</evidence>
<dbReference type="OrthoDB" id="5487210at2"/>
<dbReference type="Proteomes" id="UP000011131">
    <property type="component" value="Chromosome"/>
</dbReference>
<dbReference type="PROSITE" id="PS51257">
    <property type="entry name" value="PROKAR_LIPOPROTEIN"/>
    <property type="match status" value="1"/>
</dbReference>
<reference evidence="1 2" key="1">
    <citation type="journal article" date="2013" name="Genome Announc.">
        <title>Complete genome sequence of Myxococcus stipitatus strain DSM 14675, a fruiting myxobacterium.</title>
        <authorList>
            <person name="Huntley S."/>
            <person name="Kneip S."/>
            <person name="Treuner-Lange A."/>
            <person name="Sogaard-Andersen L."/>
        </authorList>
    </citation>
    <scope>NUCLEOTIDE SEQUENCE [LARGE SCALE GENOMIC DNA]</scope>
    <source>
        <strain evidence="2">DSM 14675 / JCM 12634 / Mx s8</strain>
    </source>
</reference>
<dbReference type="HOGENOM" id="CLU_041667_0_0_7"/>
<evidence type="ECO:0000313" key="2">
    <source>
        <dbReference type="Proteomes" id="UP000011131"/>
    </source>
</evidence>
<accession>L7UK21</accession>
<dbReference type="EMBL" id="CP004025">
    <property type="protein sequence ID" value="AGC49346.1"/>
    <property type="molecule type" value="Genomic_DNA"/>
</dbReference>
<gene>
    <name evidence="1" type="ordered locus">MYSTI_08080</name>
</gene>
<dbReference type="eggNOG" id="COG4223">
    <property type="taxonomic scope" value="Bacteria"/>
</dbReference>